<reference evidence="3 4" key="1">
    <citation type="submission" date="2016-11" db="EMBL/GenBank/DDBJ databases">
        <authorList>
            <person name="Jaros S."/>
            <person name="Januszkiewicz K."/>
            <person name="Wedrychowicz H."/>
        </authorList>
    </citation>
    <scope>NUCLEOTIDE SEQUENCE [LARGE SCALE GENOMIC DNA]</scope>
    <source>
        <strain evidence="3 4">DSM 45408</strain>
    </source>
</reference>
<feature type="transmembrane region" description="Helical" evidence="2">
    <location>
        <begin position="127"/>
        <end position="146"/>
    </location>
</feature>
<feature type="transmembrane region" description="Helical" evidence="2">
    <location>
        <begin position="62"/>
        <end position="86"/>
    </location>
</feature>
<organism evidence="3 4">
    <name type="scientific">Geodermatophilus nigrescens</name>
    <dbReference type="NCBI Taxonomy" id="1070870"/>
    <lineage>
        <taxon>Bacteria</taxon>
        <taxon>Bacillati</taxon>
        <taxon>Actinomycetota</taxon>
        <taxon>Actinomycetes</taxon>
        <taxon>Geodermatophilales</taxon>
        <taxon>Geodermatophilaceae</taxon>
        <taxon>Geodermatophilus</taxon>
    </lineage>
</organism>
<dbReference type="STRING" id="1070870.SAMN05444351_0204"/>
<feature type="transmembrane region" description="Helical" evidence="2">
    <location>
        <begin position="93"/>
        <end position="115"/>
    </location>
</feature>
<protein>
    <submittedName>
        <fullName evidence="3">Uncharacterized protein</fullName>
    </submittedName>
</protein>
<feature type="transmembrane region" description="Helical" evidence="2">
    <location>
        <begin position="167"/>
        <end position="188"/>
    </location>
</feature>
<keyword evidence="2" id="KW-0472">Membrane</keyword>
<evidence type="ECO:0000256" key="2">
    <source>
        <dbReference type="SAM" id="Phobius"/>
    </source>
</evidence>
<dbReference type="AlphaFoldDB" id="A0A1M5D394"/>
<proteinExistence type="predicted"/>
<feature type="transmembrane region" description="Helical" evidence="2">
    <location>
        <begin position="27"/>
        <end position="50"/>
    </location>
</feature>
<evidence type="ECO:0000313" key="4">
    <source>
        <dbReference type="Proteomes" id="UP000184471"/>
    </source>
</evidence>
<evidence type="ECO:0000256" key="1">
    <source>
        <dbReference type="SAM" id="MobiDB-lite"/>
    </source>
</evidence>
<keyword evidence="2" id="KW-0812">Transmembrane</keyword>
<keyword evidence="4" id="KW-1185">Reference proteome</keyword>
<dbReference type="EMBL" id="FQVX01000001">
    <property type="protein sequence ID" value="SHF61469.1"/>
    <property type="molecule type" value="Genomic_DNA"/>
</dbReference>
<sequence>MPGGRTTGRGARVTGERYGPPPRPATAVAAAVLALAQAAVLLLLVLVVVVDVAGLGRSADVGLPALLAIGACTLAGLDLLGGLSLLRGAGRTLLLVTAAVEAGVSGLASVVALAGLVRAGASSSGDALVLLAAVALLALPVVRLVLVSRAEVRAWSRTGRDPVRTGTVAALLGPVAALAATATVVLAITGTDAVFTDDVGGTYSGSGEPVAPPAPGGQDFDGHFADAAGDCYGGEMAACDDLYAQTPVGDPYETYGSTCGGRLDDETYGGCVRVFGPTD</sequence>
<accession>A0A1M5D394</accession>
<name>A0A1M5D394_9ACTN</name>
<feature type="region of interest" description="Disordered" evidence="1">
    <location>
        <begin position="1"/>
        <end position="20"/>
    </location>
</feature>
<dbReference type="Proteomes" id="UP000184471">
    <property type="component" value="Unassembled WGS sequence"/>
</dbReference>
<gene>
    <name evidence="3" type="ORF">SAMN05444351_0204</name>
</gene>
<evidence type="ECO:0000313" key="3">
    <source>
        <dbReference type="EMBL" id="SHF61469.1"/>
    </source>
</evidence>
<keyword evidence="2" id="KW-1133">Transmembrane helix</keyword>